<keyword evidence="3" id="KW-1185">Reference proteome</keyword>
<sequence>MGKNASLQIAKAGKPHTVGEKLCLLLAKELTHIMCGEKAAEKLNLLPLSNDKVTRIIDMADDVPEQEKLLELSSDVTLISELKQQSVLDFWIQRQNEYPALSLKAVRFLMPFAITYLCEKGFSALSAIKTKYRNKMDAEPDLSLKLTALVPNIARLCSTKQAHSFH</sequence>
<dbReference type="InterPro" id="IPR012337">
    <property type="entry name" value="RNaseH-like_sf"/>
</dbReference>
<gene>
    <name evidence="2" type="primary">Zbed5_33</name>
    <name evidence="2" type="ORF">GTO95_0013726</name>
</gene>
<dbReference type="Pfam" id="PF05699">
    <property type="entry name" value="Dimer_Tnp_hAT"/>
    <property type="match status" value="1"/>
</dbReference>
<dbReference type="PANTHER" id="PTHR45913">
    <property type="entry name" value="EPM2A-INTERACTING PROTEIN 1"/>
    <property type="match status" value="1"/>
</dbReference>
<feature type="domain" description="HAT C-terminal dimerisation" evidence="1">
    <location>
        <begin position="81"/>
        <end position="145"/>
    </location>
</feature>
<feature type="non-terminal residue" evidence="2">
    <location>
        <position position="166"/>
    </location>
</feature>
<dbReference type="AlphaFoldDB" id="A0A8J7P5W8"/>
<evidence type="ECO:0000313" key="3">
    <source>
        <dbReference type="Proteomes" id="UP000736164"/>
    </source>
</evidence>
<evidence type="ECO:0000259" key="1">
    <source>
        <dbReference type="Pfam" id="PF05699"/>
    </source>
</evidence>
<dbReference type="SUPFAM" id="SSF53098">
    <property type="entry name" value="Ribonuclease H-like"/>
    <property type="match status" value="1"/>
</dbReference>
<name>A0A8J7P5W8_ATRSP</name>
<proteinExistence type="predicted"/>
<reference evidence="2" key="1">
    <citation type="journal article" date="2021" name="Cell">
        <title>Tracing the genetic footprints of vertebrate landing in non-teleost ray-finned fishes.</title>
        <authorList>
            <person name="Bi X."/>
            <person name="Wang K."/>
            <person name="Yang L."/>
            <person name="Pan H."/>
            <person name="Jiang H."/>
            <person name="Wei Q."/>
            <person name="Fang M."/>
            <person name="Yu H."/>
            <person name="Zhu C."/>
            <person name="Cai Y."/>
            <person name="He Y."/>
            <person name="Gan X."/>
            <person name="Zeng H."/>
            <person name="Yu D."/>
            <person name="Zhu Y."/>
            <person name="Jiang H."/>
            <person name="Qiu Q."/>
            <person name="Yang H."/>
            <person name="Zhang Y.E."/>
            <person name="Wang W."/>
            <person name="Zhu M."/>
            <person name="He S."/>
            <person name="Zhang G."/>
        </authorList>
    </citation>
    <scope>NUCLEOTIDE SEQUENCE</scope>
    <source>
        <strain evidence="2">Allg_001</strain>
    </source>
</reference>
<comment type="caution">
    <text evidence="2">The sequence shown here is derived from an EMBL/GenBank/DDBJ whole genome shotgun (WGS) entry which is preliminary data.</text>
</comment>
<feature type="non-terminal residue" evidence="2">
    <location>
        <position position="1"/>
    </location>
</feature>
<dbReference type="EMBL" id="JAAWVO010069460">
    <property type="protein sequence ID" value="MBN3324148.1"/>
    <property type="molecule type" value="Genomic_DNA"/>
</dbReference>
<evidence type="ECO:0000313" key="2">
    <source>
        <dbReference type="EMBL" id="MBN3324148.1"/>
    </source>
</evidence>
<dbReference type="Proteomes" id="UP000736164">
    <property type="component" value="Unassembled WGS sequence"/>
</dbReference>
<dbReference type="PANTHER" id="PTHR45913:SF19">
    <property type="entry name" value="LOW QUALITY PROTEIN: ZINC FINGER BED DOMAIN-CONTAINING PROTEIN 5-LIKE"/>
    <property type="match status" value="1"/>
</dbReference>
<accession>A0A8J7P5W8</accession>
<dbReference type="InterPro" id="IPR008906">
    <property type="entry name" value="HATC_C_dom"/>
</dbReference>
<organism evidence="2 3">
    <name type="scientific">Atractosteus spatula</name>
    <name type="common">Alligator gar</name>
    <name type="synonym">Lepisosteus spatula</name>
    <dbReference type="NCBI Taxonomy" id="7917"/>
    <lineage>
        <taxon>Eukaryota</taxon>
        <taxon>Metazoa</taxon>
        <taxon>Chordata</taxon>
        <taxon>Craniata</taxon>
        <taxon>Vertebrata</taxon>
        <taxon>Euteleostomi</taxon>
        <taxon>Actinopterygii</taxon>
        <taxon>Neopterygii</taxon>
        <taxon>Holostei</taxon>
        <taxon>Semionotiformes</taxon>
        <taxon>Lepisosteidae</taxon>
        <taxon>Atractosteus</taxon>
    </lineage>
</organism>
<protein>
    <submittedName>
        <fullName evidence="2">ZBED5 protein</fullName>
    </submittedName>
</protein>
<dbReference type="GO" id="GO:0046983">
    <property type="term" value="F:protein dimerization activity"/>
    <property type="evidence" value="ECO:0007669"/>
    <property type="project" value="InterPro"/>
</dbReference>